<dbReference type="AlphaFoldDB" id="A0A0V0Z6K1"/>
<gene>
    <name evidence="1" type="ORF">T12_9773</name>
</gene>
<protein>
    <submittedName>
        <fullName evidence="1">Uncharacterized protein</fullName>
    </submittedName>
</protein>
<keyword evidence="2" id="KW-1185">Reference proteome</keyword>
<dbReference type="Proteomes" id="UP000054783">
    <property type="component" value="Unassembled WGS sequence"/>
</dbReference>
<proteinExistence type="predicted"/>
<evidence type="ECO:0000313" key="2">
    <source>
        <dbReference type="Proteomes" id="UP000054783"/>
    </source>
</evidence>
<organism evidence="1 2">
    <name type="scientific">Trichinella patagoniensis</name>
    <dbReference type="NCBI Taxonomy" id="990121"/>
    <lineage>
        <taxon>Eukaryota</taxon>
        <taxon>Metazoa</taxon>
        <taxon>Ecdysozoa</taxon>
        <taxon>Nematoda</taxon>
        <taxon>Enoplea</taxon>
        <taxon>Dorylaimia</taxon>
        <taxon>Trichinellida</taxon>
        <taxon>Trichinellidae</taxon>
        <taxon>Trichinella</taxon>
    </lineage>
</organism>
<sequence length="148" mass="17133">LFVNNGWRELKETPSINWKIPCQAIIDRRAIEISVSTNHVWRERKETTRANFRQKAEQHTPLASIKVAVAGERAQFSFDVVFSAMIVLRPSCNHSHHCYDKINIGRRELKETLLSNWKILCIPITFGVSEKRLRGYIFDQKPSKTPTA</sequence>
<evidence type="ECO:0000313" key="1">
    <source>
        <dbReference type="EMBL" id="KRY07706.1"/>
    </source>
</evidence>
<comment type="caution">
    <text evidence="1">The sequence shown here is derived from an EMBL/GenBank/DDBJ whole genome shotgun (WGS) entry which is preliminary data.</text>
</comment>
<dbReference type="EMBL" id="JYDQ01000415">
    <property type="protein sequence ID" value="KRY07706.1"/>
    <property type="molecule type" value="Genomic_DNA"/>
</dbReference>
<feature type="non-terminal residue" evidence="1">
    <location>
        <position position="1"/>
    </location>
</feature>
<name>A0A0V0Z6K1_9BILA</name>
<accession>A0A0V0Z6K1</accession>
<feature type="non-terminal residue" evidence="1">
    <location>
        <position position="148"/>
    </location>
</feature>
<reference evidence="1 2" key="1">
    <citation type="submission" date="2015-01" db="EMBL/GenBank/DDBJ databases">
        <title>Evolution of Trichinella species and genotypes.</title>
        <authorList>
            <person name="Korhonen P.K."/>
            <person name="Edoardo P."/>
            <person name="Giuseppe L.R."/>
            <person name="Gasser R.B."/>
        </authorList>
    </citation>
    <scope>NUCLEOTIDE SEQUENCE [LARGE SCALE GENOMIC DNA]</scope>
    <source>
        <strain evidence="1">ISS2496</strain>
    </source>
</reference>